<dbReference type="GO" id="GO:0016020">
    <property type="term" value="C:membrane"/>
    <property type="evidence" value="ECO:0007669"/>
    <property type="project" value="UniProtKB-SubCell"/>
</dbReference>
<dbReference type="GO" id="GO:0030246">
    <property type="term" value="F:carbohydrate binding"/>
    <property type="evidence" value="ECO:0007669"/>
    <property type="project" value="InterPro"/>
</dbReference>
<evidence type="ECO:0000256" key="4">
    <source>
        <dbReference type="ARBA" id="ARBA00022737"/>
    </source>
</evidence>
<proteinExistence type="predicted"/>
<dbReference type="Gene3D" id="2.60.40.10">
    <property type="entry name" value="Immunoglobulins"/>
    <property type="match status" value="11"/>
</dbReference>
<dbReference type="SUPFAM" id="SSF52058">
    <property type="entry name" value="L domain-like"/>
    <property type="match status" value="1"/>
</dbReference>
<dbReference type="EMBL" id="LGCK01000011">
    <property type="protein sequence ID" value="KPL71305.1"/>
    <property type="molecule type" value="Genomic_DNA"/>
</dbReference>
<evidence type="ECO:0000256" key="2">
    <source>
        <dbReference type="ARBA" id="ARBA00022614"/>
    </source>
</evidence>
<keyword evidence="8" id="KW-1185">Reference proteome</keyword>
<dbReference type="InterPro" id="IPR032675">
    <property type="entry name" value="LRR_dom_sf"/>
</dbReference>
<dbReference type="SUPFAM" id="SSF49464">
    <property type="entry name" value="Carboxypeptidase regulatory domain-like"/>
    <property type="match status" value="3"/>
</dbReference>
<keyword evidence="5" id="KW-0472">Membrane</keyword>
<dbReference type="InterPro" id="IPR013783">
    <property type="entry name" value="Ig-like_fold"/>
</dbReference>
<dbReference type="InterPro" id="IPR001611">
    <property type="entry name" value="Leu-rich_rpt"/>
</dbReference>
<dbReference type="InterPro" id="IPR003591">
    <property type="entry name" value="Leu-rich_rpt_typical-subtyp"/>
</dbReference>
<comment type="subcellular location">
    <subcellularLocation>
        <location evidence="1">Membrane</location>
    </subcellularLocation>
</comment>
<feature type="domain" description="Fibronectin type-III" evidence="6">
    <location>
        <begin position="2312"/>
        <end position="2405"/>
    </location>
</feature>
<reference evidence="7 8" key="1">
    <citation type="submission" date="2015-07" db="EMBL/GenBank/DDBJ databases">
        <title>Genome sequence of Leptolinea tardivitalis DSM 16556.</title>
        <authorList>
            <person name="Hemp J."/>
            <person name="Ward L.M."/>
            <person name="Pace L.A."/>
            <person name="Fischer W.W."/>
        </authorList>
    </citation>
    <scope>NUCLEOTIDE SEQUENCE [LARGE SCALE GENOMIC DNA]</scope>
    <source>
        <strain evidence="7 8">YMTK-2</strain>
    </source>
</reference>
<dbReference type="SUPFAM" id="SSF49265">
    <property type="entry name" value="Fibronectin type III"/>
    <property type="match status" value="4"/>
</dbReference>
<dbReference type="Proteomes" id="UP000050430">
    <property type="component" value="Unassembled WGS sequence"/>
</dbReference>
<dbReference type="PROSITE" id="PS51450">
    <property type="entry name" value="LRR"/>
    <property type="match status" value="1"/>
</dbReference>
<dbReference type="FunFam" id="3.80.10.10:FF:000400">
    <property type="entry name" value="Nuclear pore complex protein NUP107"/>
    <property type="match status" value="1"/>
</dbReference>
<feature type="domain" description="Fibronectin type-III" evidence="6">
    <location>
        <begin position="2113"/>
        <end position="2207"/>
    </location>
</feature>
<name>A0A0P6X9V0_9CHLR</name>
<dbReference type="SMART" id="SM00369">
    <property type="entry name" value="LRR_TYP"/>
    <property type="match status" value="2"/>
</dbReference>
<organism evidence="7 8">
    <name type="scientific">Leptolinea tardivitalis</name>
    <dbReference type="NCBI Taxonomy" id="229920"/>
    <lineage>
        <taxon>Bacteria</taxon>
        <taxon>Bacillati</taxon>
        <taxon>Chloroflexota</taxon>
        <taxon>Anaerolineae</taxon>
        <taxon>Anaerolineales</taxon>
        <taxon>Anaerolineaceae</taxon>
        <taxon>Leptolinea</taxon>
    </lineage>
</organism>
<evidence type="ECO:0000313" key="8">
    <source>
        <dbReference type="Proteomes" id="UP000050430"/>
    </source>
</evidence>
<accession>A0A0P6X9V0</accession>
<keyword evidence="2" id="KW-0433">Leucine-rich repeat</keyword>
<dbReference type="STRING" id="229920.ADM99_11425"/>
<dbReference type="InterPro" id="IPR008969">
    <property type="entry name" value="CarboxyPept-like_regulatory"/>
</dbReference>
<dbReference type="Gene3D" id="3.80.10.10">
    <property type="entry name" value="Ribonuclease Inhibitor"/>
    <property type="match status" value="1"/>
</dbReference>
<comment type="caution">
    <text evidence="7">The sequence shown here is derived from an EMBL/GenBank/DDBJ whole genome shotgun (WGS) entry which is preliminary data.</text>
</comment>
<dbReference type="InterPro" id="IPR003961">
    <property type="entry name" value="FN3_dom"/>
</dbReference>
<evidence type="ECO:0000256" key="1">
    <source>
        <dbReference type="ARBA" id="ARBA00004370"/>
    </source>
</evidence>
<dbReference type="InterPro" id="IPR013784">
    <property type="entry name" value="Carb-bd-like_fold"/>
</dbReference>
<evidence type="ECO:0000256" key="5">
    <source>
        <dbReference type="ARBA" id="ARBA00023136"/>
    </source>
</evidence>
<dbReference type="SUPFAM" id="SSF49478">
    <property type="entry name" value="Cna protein B-type domain"/>
    <property type="match status" value="2"/>
</dbReference>
<keyword evidence="3" id="KW-0732">Signal</keyword>
<dbReference type="Pfam" id="PF13620">
    <property type="entry name" value="CarboxypepD_reg"/>
    <property type="match status" value="3"/>
</dbReference>
<dbReference type="PROSITE" id="PS50853">
    <property type="entry name" value="FN3"/>
    <property type="match status" value="3"/>
</dbReference>
<dbReference type="Pfam" id="PF13855">
    <property type="entry name" value="LRR_8"/>
    <property type="match status" value="1"/>
</dbReference>
<dbReference type="Gene3D" id="2.60.40.1120">
    <property type="entry name" value="Carboxypeptidase-like, regulatory domain"/>
    <property type="match status" value="7"/>
</dbReference>
<dbReference type="InterPro" id="IPR036116">
    <property type="entry name" value="FN3_sf"/>
</dbReference>
<feature type="domain" description="Fibronectin type-III" evidence="6">
    <location>
        <begin position="2598"/>
        <end position="2690"/>
    </location>
</feature>
<evidence type="ECO:0000256" key="3">
    <source>
        <dbReference type="ARBA" id="ARBA00022729"/>
    </source>
</evidence>
<dbReference type="PANTHER" id="PTHR48065">
    <property type="entry name" value="OS10G0469600 PROTEIN"/>
    <property type="match status" value="1"/>
</dbReference>
<gene>
    <name evidence="7" type="ORF">ADM99_11425</name>
</gene>
<protein>
    <recommendedName>
        <fullName evidence="6">Fibronectin type-III domain-containing protein</fullName>
    </recommendedName>
</protein>
<dbReference type="PATRIC" id="fig|229920.5.peg.3491"/>
<sequence length="2690" mass="290788">MIIPTNTIDVPPTDIPEIPTPTQDIEIPTTTPILETPVATLTDQSPTPTSTVEFTATATAVMTETPSVPPFINCDGVSEIPTAECQALVDLFDSTSGSSWTVNTNWKQTNEPCSWYGVSCSVGHVTGLNFNGIDTGERFSGNNLVGNLPDSLSNLTNLHQLLMENNQINGTIPLSLTGLTSLESIDLANNHLTGSIPAGLGNLTNLKLLNLSDNNITEGIPDEIGNLTKLTALSVRSTSLNGSLPESLIHLMTLSQFDYSNTQLCEPGTSDFQNWLGTISSLSRTGICPVGNITGKVTKRDDNSPILTSVCIRSYDSDEDKGCFKTDNQGVYTAPNLPTGDYRVFVNETGYALQYYNHTFIRSEAKRVSVGSGGTTSGIDFSLSLGATVTGTVFTEDGSTRLAKINVSLDAGGTKGVMNTCTDSDGNYSFTGVPFDSKFQVFAARGKNNCDNNSKVYSAQYWDHTDSEQKAASISVTSAEQGKTGVNFYLATAGKITGTVTSAATGLPVSDVCAYIETYDNSSSGNCFYTNLNGVYLSDPLDPGDYRVRIDQPGYALQYYNNTTDWNSAARVKVTSGATKTGINFSLQPGGTVIGMIYGPDGITPIHDMNVTLDGDGLGFWACSYPDGHYEYRSVPLNKKFKLRVAPVESTNWCKDGAPSEYPELFWNNTNEWNEATELELTASSPTLTDINFTMRVGGHISGRVTTASNGNPISGANVCFETYDNGTFGGCVNTDNTGNYTSDILSASDYRVKIYSSGWGWQFYDHTTNWGNAARVSVSDGNTTNNIDFALVNGGTISGTVFAANGTTRLPNVVVVAETPDGGSGVCTDSQGNYSFDRYIPTGTDIRIRAGVIDWGNFCGDNTQKTYAQQFWKYADTFDSATVIRLDGSTPANNINFKLKQGGVIKGHVFDKNTSANLANIKVALTTDNRFIDTCTDSNGNYQFTGVEGNTAWRVVAVPDGNYCNGFIPPYSRLYWNNSASWGSATTLTITTQKMLYENINFGLSSGGLISGKVTSLASGDPLPDTSVCIDNYDTQEWVYCATTDKAGNYISPRLASGDYRVYIYKDNYGFQFYNQTLIWDNATRVTVVNGSTTEGINFELVNGGTIQGIVTDKQDNPLPNMNVDISDGSFSNGVCTDQNGEYSIKWVPFDTPVQVSVGLGLNSCQGGVVSKYSAQFWENASTRQDASTITLNDGNPLAENINFSLDTAGVISGYVFDTSGNPLANAWVGLRLHGSHTFLENWSQTGSDGKYSKGAIPPGTYDVIVAHDGYALYHYNNSPSWQDADPITITPGQKLTGINFILPPGGTISGKVLNSDGVSPLSNFPVWIGDANFGVGDFQCTNETGEFASGIIRLNTDVYVVAAPVGIQNWCSHSTDGYTPEYWQNANNTQNATTLKLTSQGQVINGINLVMSSSGTITGTVRQASDNTPQAGIDVCIQDFDNYKIERGCFTTDENGVYIAPNMPAGDYRVFVYKDHWAWALYNNTDLWGDATRVVVTAGNTTSGIDLSLYPAGTVSGTVYAEDGITPLPNMAVEIDWGNDAGSSFNCSDEHGNYSFFSIPFNKPLMAITSRVENWCEGGSEAYSTQFYPFSDTIAGVEEFTLTESSPIKTGVDFKMKLDTTAPDTPVQISPLSGKSFSSPPVFSWNDVGSQRYNFMLAKNADFSSPIISITQHEHTFTPASLSPGKYYWRVRATDLAGNKSSFSPVWIVYITLAKPELNLPANGASIFGTPTFSWSSLVGASSYRFEYDDDTDFSSPTFSSGVLTTTSITPPLMKAGNYYWHVKAVDIYGNSSPWSTGRSITIQSPKIPILTYPTDDLSPVRVVPTFTWGTVTGATAYQFQLTNVDKSTTFTTPGEGVSGTPLTTTSYKPASMVVMDHYTWRVQARDAAGNWSGWSPEWHFQLKPPLITAAPALKLPAVNVLINAPTFSWAAVTNAATYDIEIDTATSFASTDYLSETGLTALTYTPSGLSPDGGWFWRVRAVNAFNEAGPWSPARSFILDTTAPTVPVLISPTDDLSPVRVVPTFTWGTVTGATAYQFQLTNVDKSTTFTTPGEGVSGTPLTTTSYKPASMVVMDHYTWRVQARDAAGNWSGWSPEWHFQLKPPLITAAPALKLPAVNVLINAPTFSWAAVTNAATYDIEIDTATSFASTNYLSETGLTALTYTPPGLSPDGGWFWRVRAVNAFNEAGPWSPARTFTLDTTPPTVPVLISPTDDLSPVRVVPTFTWGTVTGATAYQFQLTDVDKSTTFTTPGEGVSGTPLTTTSYKPASMVVMDHYTWRVQARDAAGNWSGWSPEWHFQLKPPLITAAPALKLPAVNVLINAPTFSWAAVTNAATYDIEIDTDTSFASTDYLSETGLTALSYTPPGLSPDGGWFWRVRAVNAFNEAGPWSPARTFTLDTKGPDAPSLTSPVSDILTNNTKPTFTWKTTPTGVKYQIEFSTDNSPFVPIYTSGELTTTSFIPTTSLPAGEIYWHVRARDISGNWGEWSDVWDIIIDLNPPAAPVLYSPVDGLSTMNTTPTFAWLSVDTAVGYQFRYDNDANFSSPVFTSPTLTGNTFTAPKMASGTYYWQIRAIDHAGNWGAWSTSRMIQVDLEPPPAPILLSPAEGTISINPIFQWNASAGSIGYLIQIDSQSTFTAPIDYTSFESSTSHLLGKFIQAGKYYWRVRAADEAGNWGTWSAVRSFTIPG</sequence>
<evidence type="ECO:0000259" key="6">
    <source>
        <dbReference type="PROSITE" id="PS50853"/>
    </source>
</evidence>
<keyword evidence="4" id="KW-0677">Repeat</keyword>
<dbReference type="SUPFAM" id="SSF49452">
    <property type="entry name" value="Starch-binding domain-like"/>
    <property type="match status" value="5"/>
</dbReference>
<evidence type="ECO:0000313" key="7">
    <source>
        <dbReference type="EMBL" id="KPL71305.1"/>
    </source>
</evidence>